<organism evidence="1 2">
    <name type="scientific">Brachionus plicatilis</name>
    <name type="common">Marine rotifer</name>
    <name type="synonym">Brachionus muelleri</name>
    <dbReference type="NCBI Taxonomy" id="10195"/>
    <lineage>
        <taxon>Eukaryota</taxon>
        <taxon>Metazoa</taxon>
        <taxon>Spiralia</taxon>
        <taxon>Gnathifera</taxon>
        <taxon>Rotifera</taxon>
        <taxon>Eurotatoria</taxon>
        <taxon>Monogononta</taxon>
        <taxon>Pseudotrocha</taxon>
        <taxon>Ploima</taxon>
        <taxon>Brachionidae</taxon>
        <taxon>Brachionus</taxon>
    </lineage>
</organism>
<dbReference type="AlphaFoldDB" id="A0A3M7SID1"/>
<sequence length="68" mass="7912">MALKIELPEKGPLKKTFPKKYLKIEFPSLQKMALKIKLPEKGPLKKTFPKKNLKIEFPVEVPLNRDSH</sequence>
<dbReference type="Proteomes" id="UP000276133">
    <property type="component" value="Unassembled WGS sequence"/>
</dbReference>
<dbReference type="EMBL" id="REGN01001316">
    <property type="protein sequence ID" value="RNA35533.1"/>
    <property type="molecule type" value="Genomic_DNA"/>
</dbReference>
<evidence type="ECO:0000313" key="1">
    <source>
        <dbReference type="EMBL" id="RNA35533.1"/>
    </source>
</evidence>
<protein>
    <submittedName>
        <fullName evidence="1">Uncharacterized protein</fullName>
    </submittedName>
</protein>
<comment type="caution">
    <text evidence="1">The sequence shown here is derived from an EMBL/GenBank/DDBJ whole genome shotgun (WGS) entry which is preliminary data.</text>
</comment>
<keyword evidence="2" id="KW-1185">Reference proteome</keyword>
<reference evidence="1 2" key="1">
    <citation type="journal article" date="2018" name="Sci. Rep.">
        <title>Genomic signatures of local adaptation to the degree of environmental predictability in rotifers.</title>
        <authorList>
            <person name="Franch-Gras L."/>
            <person name="Hahn C."/>
            <person name="Garcia-Roger E.M."/>
            <person name="Carmona M.J."/>
            <person name="Serra M."/>
            <person name="Gomez A."/>
        </authorList>
    </citation>
    <scope>NUCLEOTIDE SEQUENCE [LARGE SCALE GENOMIC DNA]</scope>
    <source>
        <strain evidence="1">HYR1</strain>
    </source>
</reference>
<gene>
    <name evidence="1" type="ORF">BpHYR1_025200</name>
</gene>
<evidence type="ECO:0000313" key="2">
    <source>
        <dbReference type="Proteomes" id="UP000276133"/>
    </source>
</evidence>
<accession>A0A3M7SID1</accession>
<name>A0A3M7SID1_BRAPC</name>
<proteinExistence type="predicted"/>